<name>A0A2N5UUJ6_9BASI</name>
<proteinExistence type="predicted"/>
<dbReference type="EMBL" id="PGCJ01000170">
    <property type="protein sequence ID" value="PLW41316.1"/>
    <property type="molecule type" value="Genomic_DNA"/>
</dbReference>
<gene>
    <name evidence="1" type="ORF">PCANC_17338</name>
</gene>
<comment type="caution">
    <text evidence="1">The sequence shown here is derived from an EMBL/GenBank/DDBJ whole genome shotgun (WGS) entry which is preliminary data.</text>
</comment>
<accession>A0A2N5UUJ6</accession>
<sequence length="69" mass="7398">MPSISAWPNHVLTVAFPTASPNNIPGCVGLDTQSLQPTTPDNQASFLDHNQQLQPSQPLALHLFGMHPA</sequence>
<keyword evidence="2" id="KW-1185">Reference proteome</keyword>
<dbReference type="AlphaFoldDB" id="A0A2N5UUJ6"/>
<protein>
    <submittedName>
        <fullName evidence="1">Uncharacterized protein</fullName>
    </submittedName>
</protein>
<organism evidence="1 2">
    <name type="scientific">Puccinia coronata f. sp. avenae</name>
    <dbReference type="NCBI Taxonomy" id="200324"/>
    <lineage>
        <taxon>Eukaryota</taxon>
        <taxon>Fungi</taxon>
        <taxon>Dikarya</taxon>
        <taxon>Basidiomycota</taxon>
        <taxon>Pucciniomycotina</taxon>
        <taxon>Pucciniomycetes</taxon>
        <taxon>Pucciniales</taxon>
        <taxon>Pucciniaceae</taxon>
        <taxon>Puccinia</taxon>
    </lineage>
</organism>
<dbReference type="Proteomes" id="UP000235388">
    <property type="component" value="Unassembled WGS sequence"/>
</dbReference>
<evidence type="ECO:0000313" key="1">
    <source>
        <dbReference type="EMBL" id="PLW41316.1"/>
    </source>
</evidence>
<evidence type="ECO:0000313" key="2">
    <source>
        <dbReference type="Proteomes" id="UP000235388"/>
    </source>
</evidence>
<reference evidence="1 2" key="1">
    <citation type="submission" date="2017-11" db="EMBL/GenBank/DDBJ databases">
        <title>De novo assembly and phasing of dikaryotic genomes from two isolates of Puccinia coronata f. sp. avenae, the causal agent of oat crown rust.</title>
        <authorList>
            <person name="Miller M.E."/>
            <person name="Zhang Y."/>
            <person name="Omidvar V."/>
            <person name="Sperschneider J."/>
            <person name="Schwessinger B."/>
            <person name="Raley C."/>
            <person name="Palmer J.M."/>
            <person name="Garnica D."/>
            <person name="Upadhyaya N."/>
            <person name="Rathjen J."/>
            <person name="Taylor J.M."/>
            <person name="Park R.F."/>
            <person name="Dodds P.N."/>
            <person name="Hirsch C.D."/>
            <person name="Kianian S.F."/>
            <person name="Figueroa M."/>
        </authorList>
    </citation>
    <scope>NUCLEOTIDE SEQUENCE [LARGE SCALE GENOMIC DNA]</scope>
    <source>
        <strain evidence="1">12NC29</strain>
    </source>
</reference>